<organism evidence="1 2">
    <name type="scientific">Takifugu flavidus</name>
    <name type="common">sansaifugu</name>
    <dbReference type="NCBI Taxonomy" id="433684"/>
    <lineage>
        <taxon>Eukaryota</taxon>
        <taxon>Metazoa</taxon>
        <taxon>Chordata</taxon>
        <taxon>Craniata</taxon>
        <taxon>Vertebrata</taxon>
        <taxon>Euteleostomi</taxon>
        <taxon>Actinopterygii</taxon>
        <taxon>Neopterygii</taxon>
        <taxon>Teleostei</taxon>
        <taxon>Neoteleostei</taxon>
        <taxon>Acanthomorphata</taxon>
        <taxon>Eupercaria</taxon>
        <taxon>Tetraodontiformes</taxon>
        <taxon>Tetradontoidea</taxon>
        <taxon>Tetraodontidae</taxon>
        <taxon>Takifugu</taxon>
    </lineage>
</organism>
<dbReference type="EMBL" id="RHFK02000008">
    <property type="protein sequence ID" value="TWW71519.1"/>
    <property type="molecule type" value="Genomic_DNA"/>
</dbReference>
<dbReference type="AlphaFoldDB" id="A0A5C6NXX9"/>
<evidence type="ECO:0000313" key="2">
    <source>
        <dbReference type="Proteomes" id="UP000324091"/>
    </source>
</evidence>
<accession>A0A5C6NXX9</accession>
<proteinExistence type="predicted"/>
<gene>
    <name evidence="1" type="ORF">D4764_16G0000160</name>
</gene>
<keyword evidence="2" id="KW-1185">Reference proteome</keyword>
<dbReference type="PANTHER" id="PTHR19446">
    <property type="entry name" value="REVERSE TRANSCRIPTASES"/>
    <property type="match status" value="1"/>
</dbReference>
<name>A0A5C6NXX9_9TELE</name>
<dbReference type="Proteomes" id="UP000324091">
    <property type="component" value="Chromosome 16"/>
</dbReference>
<comment type="caution">
    <text evidence="1">The sequence shown here is derived from an EMBL/GenBank/DDBJ whole genome shotgun (WGS) entry which is preliminary data.</text>
</comment>
<evidence type="ECO:0000313" key="1">
    <source>
        <dbReference type="EMBL" id="TWW71519.1"/>
    </source>
</evidence>
<sequence>MKLNPLVTVAERRTIDKLRSIMDNVRHPLHTVIHSQRSLISQRLRLPKSAWSAGSLRERDYTFFWQGKPPGETREYGVGFAVKNMLLGALIPPTGGSERILTLGDLSTCALEEFYPLLPQCCSAQQYWDGLRDTIHRSALAVFGKKLRRSNDWFEANASVLTPILEQKRIALTNYKCTPNDKTLRALRSSRKILQQTSRRCANSYWLQLCSNIQSAADSGNAKGMHNGIKKVLGPTHHKIAPLKSALGETITDRSKQLDRWVEHYSVLYASDNTVPDAAFCYVERQPVMEELDMEPTTEELSKAIDSLTCGKAPGSDGITTEVLKCGKPAVLDKLHKLLCQCWCEGTVPHDMRDSTIITLYKNKGDRSDCNNYRGISLLSTTGKLFARVVLNRLQVLAEKIYPESQAGFRVGRSTTDDLLFETAAGEVQRAEKATLHGLY</sequence>
<protein>
    <submittedName>
        <fullName evidence="1">Uncharacterized protein</fullName>
    </submittedName>
</protein>
<reference evidence="1 2" key="1">
    <citation type="submission" date="2019-04" db="EMBL/GenBank/DDBJ databases">
        <title>Chromosome genome assembly for Takifugu flavidus.</title>
        <authorList>
            <person name="Xiao S."/>
        </authorList>
    </citation>
    <scope>NUCLEOTIDE SEQUENCE [LARGE SCALE GENOMIC DNA]</scope>
    <source>
        <strain evidence="1">HTHZ2018</strain>
        <tissue evidence="1">Muscle</tissue>
    </source>
</reference>